<keyword evidence="4" id="KW-0812">Transmembrane</keyword>
<name>A0A9D1JPG0_9BACT</name>
<reference evidence="7" key="2">
    <citation type="journal article" date="2021" name="PeerJ">
        <title>Extensive microbial diversity within the chicken gut microbiome revealed by metagenomics and culture.</title>
        <authorList>
            <person name="Gilroy R."/>
            <person name="Ravi A."/>
            <person name="Getino M."/>
            <person name="Pursley I."/>
            <person name="Horton D.L."/>
            <person name="Alikhan N.F."/>
            <person name="Baker D."/>
            <person name="Gharbi K."/>
            <person name="Hall N."/>
            <person name="Watson M."/>
            <person name="Adriaenssens E.M."/>
            <person name="Foster-Nyarko E."/>
            <person name="Jarju S."/>
            <person name="Secka A."/>
            <person name="Antonio M."/>
            <person name="Oren A."/>
            <person name="Chaudhuri R.R."/>
            <person name="La Ragione R."/>
            <person name="Hildebrand F."/>
            <person name="Pallen M.J."/>
        </authorList>
    </citation>
    <scope>NUCLEOTIDE SEQUENCE</scope>
    <source>
        <strain evidence="7">6276</strain>
    </source>
</reference>
<dbReference type="EMBL" id="DVIU01000223">
    <property type="protein sequence ID" value="HIS37220.1"/>
    <property type="molecule type" value="Genomic_DNA"/>
</dbReference>
<protein>
    <submittedName>
        <fullName evidence="7">FHIPEP family type III secretion protein</fullName>
    </submittedName>
</protein>
<evidence type="ECO:0000256" key="3">
    <source>
        <dbReference type="ARBA" id="ARBA00022475"/>
    </source>
</evidence>
<dbReference type="InterPro" id="IPR042193">
    <property type="entry name" value="FHIPEP_3"/>
</dbReference>
<keyword evidence="5" id="KW-1133">Transmembrane helix</keyword>
<dbReference type="Pfam" id="PF00771">
    <property type="entry name" value="FHIPEP"/>
    <property type="match status" value="1"/>
</dbReference>
<dbReference type="InterPro" id="IPR001712">
    <property type="entry name" value="T3SS_FHIPEP"/>
</dbReference>
<dbReference type="PANTHER" id="PTHR30161">
    <property type="entry name" value="FLAGELLAR EXPORT PROTEIN, MEMBRANE FLHA SUBUNIT-RELATED"/>
    <property type="match status" value="1"/>
</dbReference>
<evidence type="ECO:0000256" key="5">
    <source>
        <dbReference type="ARBA" id="ARBA00022989"/>
    </source>
</evidence>
<organism evidence="7 8">
    <name type="scientific">Candidatus Scatousia excrementigallinarum</name>
    <dbReference type="NCBI Taxonomy" id="2840935"/>
    <lineage>
        <taxon>Bacteria</taxon>
        <taxon>Candidatus Scatousia</taxon>
    </lineage>
</organism>
<dbReference type="PANTHER" id="PTHR30161:SF1">
    <property type="entry name" value="FLAGELLAR BIOSYNTHESIS PROTEIN FLHA-RELATED"/>
    <property type="match status" value="1"/>
</dbReference>
<evidence type="ECO:0000313" key="8">
    <source>
        <dbReference type="Proteomes" id="UP000823928"/>
    </source>
</evidence>
<dbReference type="GO" id="GO:0005886">
    <property type="term" value="C:plasma membrane"/>
    <property type="evidence" value="ECO:0007669"/>
    <property type="project" value="UniProtKB-SubCell"/>
</dbReference>
<dbReference type="GO" id="GO:0009306">
    <property type="term" value="P:protein secretion"/>
    <property type="evidence" value="ECO:0007669"/>
    <property type="project" value="InterPro"/>
</dbReference>
<keyword evidence="6" id="KW-0472">Membrane</keyword>
<dbReference type="Proteomes" id="UP000823928">
    <property type="component" value="Unassembled WGS sequence"/>
</dbReference>
<accession>A0A9D1JPG0</accession>
<evidence type="ECO:0000313" key="7">
    <source>
        <dbReference type="EMBL" id="HIS37220.1"/>
    </source>
</evidence>
<evidence type="ECO:0000256" key="4">
    <source>
        <dbReference type="ARBA" id="ARBA00022692"/>
    </source>
</evidence>
<reference evidence="7" key="1">
    <citation type="submission" date="2020-10" db="EMBL/GenBank/DDBJ databases">
        <authorList>
            <person name="Gilroy R."/>
        </authorList>
    </citation>
    <scope>NUCLEOTIDE SEQUENCE</scope>
    <source>
        <strain evidence="7">6276</strain>
    </source>
</reference>
<keyword evidence="3" id="KW-1003">Cell membrane</keyword>
<evidence type="ECO:0000256" key="1">
    <source>
        <dbReference type="ARBA" id="ARBA00004651"/>
    </source>
</evidence>
<dbReference type="GO" id="GO:0044780">
    <property type="term" value="P:bacterial-type flagellum assembly"/>
    <property type="evidence" value="ECO:0007669"/>
    <property type="project" value="TreeGrafter"/>
</dbReference>
<comment type="subcellular location">
    <subcellularLocation>
        <location evidence="1">Cell membrane</location>
        <topology evidence="1">Multi-pass membrane protein</topology>
    </subcellularLocation>
</comment>
<dbReference type="InterPro" id="IPR042194">
    <property type="entry name" value="FHIPEP_1"/>
</dbReference>
<dbReference type="AlphaFoldDB" id="A0A9D1JPG0"/>
<evidence type="ECO:0000256" key="6">
    <source>
        <dbReference type="ARBA" id="ARBA00023136"/>
    </source>
</evidence>
<dbReference type="Gene3D" id="3.40.30.60">
    <property type="entry name" value="FHIPEP family, domain 1"/>
    <property type="match status" value="1"/>
</dbReference>
<gene>
    <name evidence="7" type="ORF">IAC10_11430</name>
</gene>
<feature type="non-terminal residue" evidence="7">
    <location>
        <position position="470"/>
    </location>
</feature>
<dbReference type="Gene3D" id="1.10.8.540">
    <property type="entry name" value="FHIPEP family, domain 3"/>
    <property type="match status" value="1"/>
</dbReference>
<sequence>MFKSNKMQYIIRSCSSENVQELQNLLNEMSMNGWELYSMNEVETDDGFKYNCIFMSELKNEREEDNGDIINISSFKSQMEKMLSPKQTPYEDCVDIQLKIKSQQDKISKIKTELEKEAPASVGRKKLNDKISAGLKELDSLKADLARATSPDVMYSRLQEEKLSINLSEELLGYVDNESDIQEEALLSATVHSRLKLTDELGYVIPKIIFKDDETLNPYEFSIKVRGSEAIRALVYPNYSMFFEDEIHLEKKMKNSIYDTDAVSGRKIVWLERSQTKDFWEKGLSGAEYIARVLEFVAVKYVDELLDYADVDKYIDVVSENNSYLVENVIPDFISLSDLRFILTSMIRERVSVKDITHLFERINDFAEDCPKSELLKKLRLSFSRQICRKYLNQDGVIPVFEVSEKTLDAFVPSFEEDDDFIIKIDGDFAEKLAEKIMKKAKQYDVTSIKLLVPMEFRHLFFTLLSNYIN</sequence>
<proteinExistence type="inferred from homology"/>
<comment type="caution">
    <text evidence="7">The sequence shown here is derived from an EMBL/GenBank/DDBJ whole genome shotgun (WGS) entry which is preliminary data.</text>
</comment>
<comment type="similarity">
    <text evidence="2">Belongs to the FHIPEP (flagella/HR/invasion proteins export pore) family.</text>
</comment>
<evidence type="ECO:0000256" key="2">
    <source>
        <dbReference type="ARBA" id="ARBA00008835"/>
    </source>
</evidence>